<name>A0A9Q4C4L3_9EURY</name>
<accession>A0A9Q4C4L3</accession>
<comment type="caution">
    <text evidence="1">The sequence shown here is derived from an EMBL/GenBank/DDBJ whole genome shotgun (WGS) entry which is preliminary data.</text>
</comment>
<dbReference type="AlphaFoldDB" id="A0A9Q4C4L3"/>
<dbReference type="RefSeq" id="WP_266086672.1">
    <property type="nucleotide sequence ID" value="NZ_RKLV01000004.1"/>
</dbReference>
<proteinExistence type="predicted"/>
<evidence type="ECO:0000313" key="2">
    <source>
        <dbReference type="Proteomes" id="UP001149411"/>
    </source>
</evidence>
<gene>
    <name evidence="1" type="ORF">EGH25_05665</name>
</gene>
<dbReference type="EMBL" id="RKLV01000004">
    <property type="protein sequence ID" value="MCX2818834.1"/>
    <property type="molecule type" value="Genomic_DNA"/>
</dbReference>
<evidence type="ECO:0000313" key="1">
    <source>
        <dbReference type="EMBL" id="MCX2818834.1"/>
    </source>
</evidence>
<dbReference type="SUPFAM" id="SSF57783">
    <property type="entry name" value="Zinc beta-ribbon"/>
    <property type="match status" value="1"/>
</dbReference>
<dbReference type="Proteomes" id="UP001149411">
    <property type="component" value="Unassembled WGS sequence"/>
</dbReference>
<reference evidence="1" key="1">
    <citation type="submission" date="2022-09" db="EMBL/GenBank/DDBJ databases">
        <title>Haloadaptaus new haloarchaeum isolated from saline soil.</title>
        <authorList>
            <person name="Duran-Viseras A."/>
            <person name="Sanchez-Porro C."/>
            <person name="Ventosa A."/>
        </authorList>
    </citation>
    <scope>NUCLEOTIDE SEQUENCE</scope>
    <source>
        <strain evidence="1">F3-133</strain>
    </source>
</reference>
<sequence>MSVKRNASETVPGSTYRTASYTPCENCGEGAMVWDEDAGASRCNCCGNVYEGRP</sequence>
<keyword evidence="2" id="KW-1185">Reference proteome</keyword>
<organism evidence="1 2">
    <name type="scientific">Halorutilus salinus</name>
    <dbReference type="NCBI Taxonomy" id="2487751"/>
    <lineage>
        <taxon>Archaea</taxon>
        <taxon>Methanobacteriati</taxon>
        <taxon>Methanobacteriota</taxon>
        <taxon>Stenosarchaea group</taxon>
        <taxon>Halobacteria</taxon>
        <taxon>Halorutilales</taxon>
        <taxon>Halorutilaceae</taxon>
        <taxon>Halorutilus</taxon>
    </lineage>
</organism>
<protein>
    <submittedName>
        <fullName evidence="1">Uncharacterized protein</fullName>
    </submittedName>
</protein>